<sequence length="69" mass="8053">MFVSEHSKQLKADLRIWHHQALSEAYESPFEFRTNQQNECKYDCFGFVDSCLITIAGCPQWSVKDVIEP</sequence>
<dbReference type="AlphaFoldDB" id="A0AAV4NU80"/>
<evidence type="ECO:0000313" key="1">
    <source>
        <dbReference type="EMBL" id="GIX86667.1"/>
    </source>
</evidence>
<accession>A0AAV4NU80</accession>
<name>A0AAV4NU80_CAEEX</name>
<protein>
    <submittedName>
        <fullName evidence="1">Uncharacterized protein</fullName>
    </submittedName>
</protein>
<dbReference type="EMBL" id="BPLR01021161">
    <property type="protein sequence ID" value="GIX86667.1"/>
    <property type="molecule type" value="Genomic_DNA"/>
</dbReference>
<proteinExistence type="predicted"/>
<dbReference type="Proteomes" id="UP001054945">
    <property type="component" value="Unassembled WGS sequence"/>
</dbReference>
<organism evidence="1 2">
    <name type="scientific">Caerostris extrusa</name>
    <name type="common">Bark spider</name>
    <name type="synonym">Caerostris bankana</name>
    <dbReference type="NCBI Taxonomy" id="172846"/>
    <lineage>
        <taxon>Eukaryota</taxon>
        <taxon>Metazoa</taxon>
        <taxon>Ecdysozoa</taxon>
        <taxon>Arthropoda</taxon>
        <taxon>Chelicerata</taxon>
        <taxon>Arachnida</taxon>
        <taxon>Araneae</taxon>
        <taxon>Araneomorphae</taxon>
        <taxon>Entelegynae</taxon>
        <taxon>Araneoidea</taxon>
        <taxon>Araneidae</taxon>
        <taxon>Caerostris</taxon>
    </lineage>
</organism>
<comment type="caution">
    <text evidence="1">The sequence shown here is derived from an EMBL/GenBank/DDBJ whole genome shotgun (WGS) entry which is preliminary data.</text>
</comment>
<gene>
    <name evidence="1" type="ORF">CEXT_417781</name>
</gene>
<evidence type="ECO:0000313" key="2">
    <source>
        <dbReference type="Proteomes" id="UP001054945"/>
    </source>
</evidence>
<reference evidence="1 2" key="1">
    <citation type="submission" date="2021-06" db="EMBL/GenBank/DDBJ databases">
        <title>Caerostris extrusa draft genome.</title>
        <authorList>
            <person name="Kono N."/>
            <person name="Arakawa K."/>
        </authorList>
    </citation>
    <scope>NUCLEOTIDE SEQUENCE [LARGE SCALE GENOMIC DNA]</scope>
</reference>
<keyword evidence="2" id="KW-1185">Reference proteome</keyword>